<keyword evidence="10" id="KW-1133">Transmembrane helix</keyword>
<dbReference type="CDD" id="cd00130">
    <property type="entry name" value="PAS"/>
    <property type="match status" value="3"/>
</dbReference>
<dbReference type="InterPro" id="IPR036097">
    <property type="entry name" value="HisK_dim/P_sf"/>
</dbReference>
<accession>M1PST9</accession>
<evidence type="ECO:0000256" key="5">
    <source>
        <dbReference type="ARBA" id="ARBA00022519"/>
    </source>
</evidence>
<dbReference type="GO" id="GO:0005886">
    <property type="term" value="C:plasma membrane"/>
    <property type="evidence" value="ECO:0007669"/>
    <property type="project" value="UniProtKB-SubCell"/>
</dbReference>
<evidence type="ECO:0000256" key="1">
    <source>
        <dbReference type="ARBA" id="ARBA00000085"/>
    </source>
</evidence>
<dbReference type="InterPro" id="IPR036890">
    <property type="entry name" value="HATPase_C_sf"/>
</dbReference>
<dbReference type="InterPro" id="IPR001610">
    <property type="entry name" value="PAC"/>
</dbReference>
<dbReference type="eggNOG" id="COG0784">
    <property type="taxonomic scope" value="Bacteria"/>
</dbReference>
<dbReference type="GO" id="GO:0000166">
    <property type="term" value="F:nucleotide binding"/>
    <property type="evidence" value="ECO:0007669"/>
    <property type="project" value="UniProtKB-KW"/>
</dbReference>
<dbReference type="SMART" id="SM00387">
    <property type="entry name" value="HATPase_c"/>
    <property type="match status" value="1"/>
</dbReference>
<evidence type="ECO:0000259" key="13">
    <source>
        <dbReference type="PROSITE" id="PS50109"/>
    </source>
</evidence>
<comment type="catalytic activity">
    <reaction evidence="1">
        <text>ATP + protein L-histidine = ADP + protein N-phospho-L-histidine.</text>
        <dbReference type="EC" id="2.7.13.3"/>
    </reaction>
</comment>
<evidence type="ECO:0000256" key="6">
    <source>
        <dbReference type="ARBA" id="ARBA00022679"/>
    </source>
</evidence>
<dbReference type="Pfam" id="PF08447">
    <property type="entry name" value="PAS_3"/>
    <property type="match status" value="1"/>
</dbReference>
<dbReference type="SUPFAM" id="SSF52172">
    <property type="entry name" value="CheY-like"/>
    <property type="match status" value="1"/>
</dbReference>
<dbReference type="PATRIC" id="fig|1167006.5.peg.3084"/>
<evidence type="ECO:0000256" key="3">
    <source>
        <dbReference type="ARBA" id="ARBA00012438"/>
    </source>
</evidence>
<dbReference type="Gene3D" id="3.30.565.10">
    <property type="entry name" value="Histidine kinase-like ATPase, C-terminal domain"/>
    <property type="match status" value="1"/>
</dbReference>
<dbReference type="PANTHER" id="PTHR43065:SF42">
    <property type="entry name" value="TWO-COMPONENT SENSOR PPRA"/>
    <property type="match status" value="1"/>
</dbReference>
<dbReference type="KEGG" id="dsf:UWK_02855"/>
<sequence length="762" mass="85337">MKNKKDSDDLNQEGINQVLARRLTESQRIAHIGSWEHNLETNETFFSEEFFRLCGLDSEKDSADFELFFSILHSEDQPLLKKTIAETLQSHKPFNIDYRIILKDGSIRYIRSLGEIIPDSAGNLVILSGTSQDITDRKKAEETMKRTESLYRSFIDSMKDVAFLKDDKLRYLIANRATCDFLGLPVEEVLGKTDFDLMHEDAANACRKTDIKALTSSNGIFVDEESFGDTIFETRKFQIRLADNVFGVGAYITDVTARKRSEEKLQESEEYTRNILDTVDVGLIVVDRDYRIITANNAYRTQIGQQFDDKIIGKHCYELSHLSRRPCFEAGEECAVRGVFEDGVLHTTVHKHINRDGKIQYMETKAFPNKDKAGNVTSAIAVIHNITERHLLEAEQLRTQKLEAIGTLAGGIAHDFNNLLQGVFGYISMAKIKSSQPEEVIRNLEQAEKALSLSVNLTTQLLTFAKGGNPVKKKIYLQPVIENATKFALSGSRCDYLLHLDPNLWQAEVDEGQIAQVIQNIVLNASEAMPEGGVVDILSENITLLHEGRHVRIIIKDSGIGIPEAYRSKVFDPYFTTKQKGSGLGLATSYSIVKNHGGSIKVEASQNNGTSFIITLPACESEILKEKTIESAIDMQKQNGRILLMDDDTMIRDVALSMIELLGHNLELASHGEEAIEKYQVAFLSENPFDFVILDLTVKGGMGGQETMLKLQEIDPNVRAVVSSGYSDDPVVSGFPDYGFQGMLNKPYTIKELKECLSEMIN</sequence>
<feature type="domain" description="PAC" evidence="16">
    <location>
        <begin position="94"/>
        <end position="146"/>
    </location>
</feature>
<evidence type="ECO:0000256" key="12">
    <source>
        <dbReference type="PROSITE-ProRule" id="PRU00169"/>
    </source>
</evidence>
<dbReference type="Gene3D" id="1.10.287.130">
    <property type="match status" value="1"/>
</dbReference>
<dbReference type="HOGENOM" id="CLU_321553_0_0_7"/>
<keyword evidence="8" id="KW-0677">Repeat</keyword>
<feature type="domain" description="PAC" evidence="16">
    <location>
        <begin position="346"/>
        <end position="398"/>
    </location>
</feature>
<organism evidence="17 18">
    <name type="scientific">Desulfocapsa sulfexigens (strain DSM 10523 / SB164P1)</name>
    <dbReference type="NCBI Taxonomy" id="1167006"/>
    <lineage>
        <taxon>Bacteria</taxon>
        <taxon>Pseudomonadati</taxon>
        <taxon>Thermodesulfobacteriota</taxon>
        <taxon>Desulfobulbia</taxon>
        <taxon>Desulfobulbales</taxon>
        <taxon>Desulfocapsaceae</taxon>
        <taxon>Desulfocapsa</taxon>
    </lineage>
</organism>
<dbReference type="InterPro" id="IPR001789">
    <property type="entry name" value="Sig_transdc_resp-reg_receiver"/>
</dbReference>
<dbReference type="NCBIfam" id="TIGR00229">
    <property type="entry name" value="sensory_box"/>
    <property type="match status" value="3"/>
</dbReference>
<reference evidence="18" key="1">
    <citation type="journal article" date="2013" name="Stand. Genomic Sci.">
        <title>Complete genome sequence of Desulfocapsa sulfexigens, a marine deltaproteobacterium specialized in disproportionating inorganic sulfur compounds.</title>
        <authorList>
            <person name="Finster K.W."/>
            <person name="Kjeldsen K.U."/>
            <person name="Kube M."/>
            <person name="Reinhardt R."/>
            <person name="Mussmann M."/>
            <person name="Amann R."/>
            <person name="Schreiber L."/>
        </authorList>
    </citation>
    <scope>NUCLEOTIDE SEQUENCE [LARGE SCALE GENOMIC DNA]</scope>
    <source>
        <strain evidence="18">DSM 10523 / SB164P1</strain>
    </source>
</reference>
<evidence type="ECO:0000256" key="7">
    <source>
        <dbReference type="ARBA" id="ARBA00022692"/>
    </source>
</evidence>
<dbReference type="Gene3D" id="3.30.450.20">
    <property type="entry name" value="PAS domain"/>
    <property type="match status" value="3"/>
</dbReference>
<dbReference type="Gene3D" id="3.40.50.2300">
    <property type="match status" value="1"/>
</dbReference>
<dbReference type="PANTHER" id="PTHR43065">
    <property type="entry name" value="SENSOR HISTIDINE KINASE"/>
    <property type="match status" value="1"/>
</dbReference>
<dbReference type="PRINTS" id="PR00344">
    <property type="entry name" value="BCTRLSENSOR"/>
</dbReference>
<dbReference type="SMART" id="SM00448">
    <property type="entry name" value="REC"/>
    <property type="match status" value="1"/>
</dbReference>
<feature type="domain" description="Histidine kinase" evidence="13">
    <location>
        <begin position="411"/>
        <end position="620"/>
    </location>
</feature>
<evidence type="ECO:0000256" key="2">
    <source>
        <dbReference type="ARBA" id="ARBA00004429"/>
    </source>
</evidence>
<dbReference type="FunFam" id="2.10.70.100:FF:000001">
    <property type="entry name" value="Sensory transduction histidine kinase"/>
    <property type="match status" value="1"/>
</dbReference>
<dbReference type="InterPro" id="IPR011006">
    <property type="entry name" value="CheY-like_superfamily"/>
</dbReference>
<dbReference type="PROSITE" id="PS50109">
    <property type="entry name" value="HIS_KIN"/>
    <property type="match status" value="1"/>
</dbReference>
<dbReference type="InterPro" id="IPR000014">
    <property type="entry name" value="PAS"/>
</dbReference>
<keyword evidence="12" id="KW-0597">Phosphoprotein</keyword>
<dbReference type="InterPro" id="IPR013655">
    <property type="entry name" value="PAS_fold_3"/>
</dbReference>
<keyword evidence="6" id="KW-0808">Transferase</keyword>
<feature type="modified residue" description="4-aspartylphosphate" evidence="12">
    <location>
        <position position="695"/>
    </location>
</feature>
<dbReference type="RefSeq" id="WP_015405072.1">
    <property type="nucleotide sequence ID" value="NC_020304.1"/>
</dbReference>
<evidence type="ECO:0000256" key="11">
    <source>
        <dbReference type="ARBA" id="ARBA00023136"/>
    </source>
</evidence>
<dbReference type="PROSITE" id="PS50112">
    <property type="entry name" value="PAS"/>
    <property type="match status" value="1"/>
</dbReference>
<dbReference type="EC" id="2.7.13.3" evidence="3"/>
<evidence type="ECO:0000256" key="10">
    <source>
        <dbReference type="ARBA" id="ARBA00022989"/>
    </source>
</evidence>
<keyword evidence="18" id="KW-1185">Reference proteome</keyword>
<keyword evidence="5" id="KW-0997">Cell inner membrane</keyword>
<dbReference type="Gene3D" id="2.10.70.100">
    <property type="match status" value="1"/>
</dbReference>
<dbReference type="OrthoDB" id="9813024at2"/>
<feature type="domain" description="PAS" evidence="15">
    <location>
        <begin position="147"/>
        <end position="217"/>
    </location>
</feature>
<dbReference type="Pfam" id="PF02518">
    <property type="entry name" value="HATPase_c"/>
    <property type="match status" value="1"/>
</dbReference>
<evidence type="ECO:0000256" key="9">
    <source>
        <dbReference type="ARBA" id="ARBA00022741"/>
    </source>
</evidence>
<dbReference type="Proteomes" id="UP000011721">
    <property type="component" value="Chromosome"/>
</dbReference>
<keyword evidence="7" id="KW-0812">Transmembrane</keyword>
<dbReference type="PROSITE" id="PS50113">
    <property type="entry name" value="PAC"/>
    <property type="match status" value="2"/>
</dbReference>
<name>M1PST9_DESSD</name>
<dbReference type="STRING" id="1167006.UWK_02855"/>
<evidence type="ECO:0000256" key="8">
    <source>
        <dbReference type="ARBA" id="ARBA00022737"/>
    </source>
</evidence>
<evidence type="ECO:0000259" key="16">
    <source>
        <dbReference type="PROSITE" id="PS50113"/>
    </source>
</evidence>
<dbReference type="InterPro" id="IPR004358">
    <property type="entry name" value="Sig_transdc_His_kin-like_C"/>
</dbReference>
<protein>
    <recommendedName>
        <fullName evidence="3">histidine kinase</fullName>
        <ecNumber evidence="3">2.7.13.3</ecNumber>
    </recommendedName>
</protein>
<dbReference type="PROSITE" id="PS50110">
    <property type="entry name" value="RESPONSE_REGULATORY"/>
    <property type="match status" value="1"/>
</dbReference>
<dbReference type="SMART" id="SM00086">
    <property type="entry name" value="PAC"/>
    <property type="match status" value="2"/>
</dbReference>
<evidence type="ECO:0000313" key="18">
    <source>
        <dbReference type="Proteomes" id="UP000011721"/>
    </source>
</evidence>
<dbReference type="SUPFAM" id="SSF55874">
    <property type="entry name" value="ATPase domain of HSP90 chaperone/DNA topoisomerase II/histidine kinase"/>
    <property type="match status" value="1"/>
</dbReference>
<dbReference type="EMBL" id="CP003985">
    <property type="protein sequence ID" value="AGF79386.1"/>
    <property type="molecule type" value="Genomic_DNA"/>
</dbReference>
<keyword evidence="9" id="KW-0547">Nucleotide-binding</keyword>
<dbReference type="AlphaFoldDB" id="M1PST9"/>
<dbReference type="SUPFAM" id="SSF55785">
    <property type="entry name" value="PYP-like sensor domain (PAS domain)"/>
    <property type="match status" value="3"/>
</dbReference>
<evidence type="ECO:0000256" key="4">
    <source>
        <dbReference type="ARBA" id="ARBA00022475"/>
    </source>
</evidence>
<dbReference type="eggNOG" id="COG4191">
    <property type="taxonomic scope" value="Bacteria"/>
</dbReference>
<dbReference type="InterPro" id="IPR013656">
    <property type="entry name" value="PAS_4"/>
</dbReference>
<evidence type="ECO:0000313" key="17">
    <source>
        <dbReference type="EMBL" id="AGF79386.1"/>
    </source>
</evidence>
<dbReference type="SMART" id="SM00091">
    <property type="entry name" value="PAS"/>
    <property type="match status" value="3"/>
</dbReference>
<dbReference type="Pfam" id="PF08448">
    <property type="entry name" value="PAS_4"/>
    <property type="match status" value="2"/>
</dbReference>
<comment type="subcellular location">
    <subcellularLocation>
        <location evidence="2">Cell inner membrane</location>
        <topology evidence="2">Multi-pass membrane protein</topology>
    </subcellularLocation>
</comment>
<evidence type="ECO:0000259" key="14">
    <source>
        <dbReference type="PROSITE" id="PS50110"/>
    </source>
</evidence>
<dbReference type="GO" id="GO:0000155">
    <property type="term" value="F:phosphorelay sensor kinase activity"/>
    <property type="evidence" value="ECO:0007669"/>
    <property type="project" value="InterPro"/>
</dbReference>
<dbReference type="InterPro" id="IPR003594">
    <property type="entry name" value="HATPase_dom"/>
</dbReference>
<proteinExistence type="predicted"/>
<feature type="domain" description="Response regulatory" evidence="14">
    <location>
        <begin position="641"/>
        <end position="761"/>
    </location>
</feature>
<gene>
    <name evidence="17" type="ordered locus">UWK_02855</name>
</gene>
<dbReference type="InterPro" id="IPR000700">
    <property type="entry name" value="PAS-assoc_C"/>
</dbReference>
<keyword evidence="4" id="KW-1003">Cell membrane</keyword>
<dbReference type="Pfam" id="PF00072">
    <property type="entry name" value="Response_reg"/>
    <property type="match status" value="1"/>
</dbReference>
<dbReference type="InterPro" id="IPR005467">
    <property type="entry name" value="His_kinase_dom"/>
</dbReference>
<keyword evidence="11" id="KW-0472">Membrane</keyword>
<dbReference type="InterPro" id="IPR035965">
    <property type="entry name" value="PAS-like_dom_sf"/>
</dbReference>
<dbReference type="SUPFAM" id="SSF47384">
    <property type="entry name" value="Homodimeric domain of signal transducing histidine kinase"/>
    <property type="match status" value="1"/>
</dbReference>
<evidence type="ECO:0000259" key="15">
    <source>
        <dbReference type="PROSITE" id="PS50112"/>
    </source>
</evidence>